<dbReference type="eggNOG" id="KOG4102">
    <property type="taxonomic scope" value="Eukaryota"/>
</dbReference>
<dbReference type="GO" id="GO:0005634">
    <property type="term" value="C:nucleus"/>
    <property type="evidence" value="ECO:0007669"/>
    <property type="project" value="UniProtKB-SubCell"/>
</dbReference>
<dbReference type="PANTHER" id="PTHR20835:SF0">
    <property type="entry name" value="E3 UBIQUITIN-PROTEIN LIGASE PPP1R11"/>
    <property type="match status" value="1"/>
</dbReference>
<evidence type="ECO:0000313" key="5">
    <source>
        <dbReference type="Proteomes" id="UP000006790"/>
    </source>
</evidence>
<dbReference type="EMBL" id="CP002503">
    <property type="protein sequence ID" value="AET41164.1"/>
    <property type="molecule type" value="Genomic_DNA"/>
</dbReference>
<dbReference type="GO" id="GO:0004865">
    <property type="term" value="F:protein serine/threonine phosphatase inhibitor activity"/>
    <property type="evidence" value="ECO:0007669"/>
    <property type="project" value="UniProtKB-UniRule"/>
</dbReference>
<evidence type="ECO:0000256" key="2">
    <source>
        <dbReference type="RuleBase" id="RU367162"/>
    </source>
</evidence>
<feature type="compositionally biased region" description="Polar residues" evidence="3">
    <location>
        <begin position="1"/>
        <end position="25"/>
    </location>
</feature>
<feature type="compositionally biased region" description="Basic and acidic residues" evidence="3">
    <location>
        <begin position="39"/>
        <end position="51"/>
    </location>
</feature>
<sequence length="150" mass="17522">MTSNSQDTHTNRSQTVTLPETSQLLQLRADQSDQVPKLSKKEQKSKVTWDRNVIDNEHMNKKKTKICCIFHPQQNYDEEEETGGDHQPASSSSTSSSSENDDGMDFEARRKARLERRLHKLEQKKPSSPNAYEVQPDYRQYRQKFLHENK</sequence>
<dbReference type="PANTHER" id="PTHR20835">
    <property type="entry name" value="E3 UBIQUITIN-PROTEIN LIGASE PPP1R11-RELATED"/>
    <property type="match status" value="1"/>
</dbReference>
<comment type="function">
    <text evidence="2">Regulator of type 1 phosphatases which maintains protein phosphatase activity under strict control.</text>
</comment>
<dbReference type="Pfam" id="PF07491">
    <property type="entry name" value="PPI_Ypi1"/>
    <property type="match status" value="1"/>
</dbReference>
<dbReference type="KEGG" id="erc:Ecym_7332"/>
<dbReference type="OMA" id="AYEVQPH"/>
<dbReference type="GO" id="GO:0006873">
    <property type="term" value="P:intracellular monoatomic ion homeostasis"/>
    <property type="evidence" value="ECO:0007669"/>
    <property type="project" value="EnsemblFungi"/>
</dbReference>
<accession>G8JWE9</accession>
<proteinExistence type="inferred from homology"/>
<dbReference type="GO" id="GO:0005977">
    <property type="term" value="P:glycogen metabolic process"/>
    <property type="evidence" value="ECO:0007669"/>
    <property type="project" value="EnsemblFungi"/>
</dbReference>
<dbReference type="FunCoup" id="G8JWE9">
    <property type="interactions" value="153"/>
</dbReference>
<name>G8JWE9_ERECY</name>
<comment type="subcellular location">
    <subcellularLocation>
        <location evidence="2">Nucleus</location>
    </subcellularLocation>
</comment>
<reference evidence="5" key="1">
    <citation type="journal article" date="2012" name="G3 (Bethesda)">
        <title>Pichia sorbitophila, an interspecies yeast hybrid reveals early steps of genome resolution following polyploidization.</title>
        <authorList>
            <person name="Leh Louis V."/>
            <person name="Despons L."/>
            <person name="Friedrich A."/>
            <person name="Martin T."/>
            <person name="Durrens P."/>
            <person name="Casaregola S."/>
            <person name="Neuveglise C."/>
            <person name="Fairhead C."/>
            <person name="Marck C."/>
            <person name="Cruz J.A."/>
            <person name="Straub M.L."/>
            <person name="Kugler V."/>
            <person name="Sacerdot C."/>
            <person name="Uzunov Z."/>
            <person name="Thierry A."/>
            <person name="Weiss S."/>
            <person name="Bleykasten C."/>
            <person name="De Montigny J."/>
            <person name="Jacques N."/>
            <person name="Jung P."/>
            <person name="Lemaire M."/>
            <person name="Mallet S."/>
            <person name="Morel G."/>
            <person name="Richard G.F."/>
            <person name="Sarkar A."/>
            <person name="Savel G."/>
            <person name="Schacherer J."/>
            <person name="Seret M.L."/>
            <person name="Talla E."/>
            <person name="Samson G."/>
            <person name="Jubin C."/>
            <person name="Poulain J."/>
            <person name="Vacherie B."/>
            <person name="Barbe V."/>
            <person name="Pelletier E."/>
            <person name="Sherman D.J."/>
            <person name="Westhof E."/>
            <person name="Weissenbach J."/>
            <person name="Baret P.V."/>
            <person name="Wincker P."/>
            <person name="Gaillardin C."/>
            <person name="Dujon B."/>
            <person name="Souciet J.L."/>
        </authorList>
    </citation>
    <scope>NUCLEOTIDE SEQUENCE [LARGE SCALE GENOMIC DNA]</scope>
    <source>
        <strain evidence="5">CBS 270.75 / DBVPG 7215 / KCTC 17166 / NRRL Y-17582</strain>
    </source>
</reference>
<organism evidence="4 5">
    <name type="scientific">Eremothecium cymbalariae (strain CBS 270.75 / DBVPG 7215 / KCTC 17166 / NRRL Y-17582)</name>
    <name type="common">Yeast</name>
    <dbReference type="NCBI Taxonomy" id="931890"/>
    <lineage>
        <taxon>Eukaryota</taxon>
        <taxon>Fungi</taxon>
        <taxon>Dikarya</taxon>
        <taxon>Ascomycota</taxon>
        <taxon>Saccharomycotina</taxon>
        <taxon>Saccharomycetes</taxon>
        <taxon>Saccharomycetales</taxon>
        <taxon>Saccharomycetaceae</taxon>
        <taxon>Eremothecium</taxon>
    </lineage>
</organism>
<protein>
    <recommendedName>
        <fullName evidence="2">Type 1 phosphatases regulator</fullName>
    </recommendedName>
</protein>
<dbReference type="HOGENOM" id="CLU_098333_3_0_1"/>
<dbReference type="GO" id="GO:0072542">
    <property type="term" value="F:protein phosphatase activator activity"/>
    <property type="evidence" value="ECO:0007669"/>
    <property type="project" value="EnsemblFungi"/>
</dbReference>
<dbReference type="GO" id="GO:0008157">
    <property type="term" value="F:protein phosphatase 1 binding"/>
    <property type="evidence" value="ECO:0007669"/>
    <property type="project" value="TreeGrafter"/>
</dbReference>
<dbReference type="AlphaFoldDB" id="G8JWE9"/>
<keyword evidence="5" id="KW-1185">Reference proteome</keyword>
<dbReference type="OrthoDB" id="307488at2759"/>
<dbReference type="InParanoid" id="G8JWE9"/>
<dbReference type="GO" id="GO:1900180">
    <property type="term" value="P:regulation of protein localization to nucleus"/>
    <property type="evidence" value="ECO:0007669"/>
    <property type="project" value="EnsemblFungi"/>
</dbReference>
<evidence type="ECO:0000313" key="4">
    <source>
        <dbReference type="EMBL" id="AET41164.1"/>
    </source>
</evidence>
<dbReference type="STRING" id="931890.G8JWE9"/>
<gene>
    <name evidence="4" type="ordered locus">Ecym_7332</name>
</gene>
<keyword evidence="2" id="KW-0539">Nucleus</keyword>
<dbReference type="GO" id="GO:0000164">
    <property type="term" value="C:protein phosphatase type 1 complex"/>
    <property type="evidence" value="ECO:0007669"/>
    <property type="project" value="EnsemblFungi"/>
</dbReference>
<feature type="region of interest" description="Disordered" evidence="3">
    <location>
        <begin position="74"/>
        <end position="137"/>
    </location>
</feature>
<evidence type="ECO:0000256" key="1">
    <source>
        <dbReference type="ARBA" id="ARBA00005605"/>
    </source>
</evidence>
<dbReference type="InterPro" id="IPR011107">
    <property type="entry name" value="PPI_Ypi1"/>
</dbReference>
<dbReference type="Proteomes" id="UP000006790">
    <property type="component" value="Chromosome 7"/>
</dbReference>
<dbReference type="GeneID" id="11471425"/>
<evidence type="ECO:0000256" key="3">
    <source>
        <dbReference type="SAM" id="MobiDB-lite"/>
    </source>
</evidence>
<comment type="similarity">
    <text evidence="1 2">Belongs to the YPI1 family.</text>
</comment>
<feature type="region of interest" description="Disordered" evidence="3">
    <location>
        <begin position="1"/>
        <end position="51"/>
    </location>
</feature>
<feature type="compositionally biased region" description="Basic residues" evidence="3">
    <location>
        <begin position="110"/>
        <end position="119"/>
    </location>
</feature>
<dbReference type="RefSeq" id="XP_003647981.1">
    <property type="nucleotide sequence ID" value="XM_003647933.1"/>
</dbReference>
<dbReference type="GO" id="GO:0007094">
    <property type="term" value="P:mitotic spindle assembly checkpoint signaling"/>
    <property type="evidence" value="ECO:0007669"/>
    <property type="project" value="EnsemblFungi"/>
</dbReference>